<evidence type="ECO:0000256" key="9">
    <source>
        <dbReference type="SAM" id="MobiDB-lite"/>
    </source>
</evidence>
<evidence type="ECO:0000313" key="14">
    <source>
        <dbReference type="Proteomes" id="UP001186944"/>
    </source>
</evidence>
<keyword evidence="2" id="KW-0813">Transport</keyword>
<feature type="region of interest" description="Disordered" evidence="9">
    <location>
        <begin position="204"/>
        <end position="288"/>
    </location>
</feature>
<gene>
    <name evidence="13" type="ORF">FSP39_011046</name>
</gene>
<dbReference type="Gene3D" id="3.40.30.10">
    <property type="entry name" value="Glutaredoxin"/>
    <property type="match status" value="1"/>
</dbReference>
<evidence type="ECO:0000256" key="5">
    <source>
        <dbReference type="ARBA" id="ARBA00022982"/>
    </source>
</evidence>
<dbReference type="Proteomes" id="UP001186944">
    <property type="component" value="Unassembled WGS sequence"/>
</dbReference>
<organism evidence="13 14">
    <name type="scientific">Pinctada imbricata</name>
    <name type="common">Atlantic pearl-oyster</name>
    <name type="synonym">Pinctada martensii</name>
    <dbReference type="NCBI Taxonomy" id="66713"/>
    <lineage>
        <taxon>Eukaryota</taxon>
        <taxon>Metazoa</taxon>
        <taxon>Spiralia</taxon>
        <taxon>Lophotrochozoa</taxon>
        <taxon>Mollusca</taxon>
        <taxon>Bivalvia</taxon>
        <taxon>Autobranchia</taxon>
        <taxon>Pteriomorphia</taxon>
        <taxon>Pterioida</taxon>
        <taxon>Pterioidea</taxon>
        <taxon>Pteriidae</taxon>
        <taxon>Pinctada</taxon>
    </lineage>
</organism>
<feature type="compositionally biased region" description="Basic residues" evidence="9">
    <location>
        <begin position="279"/>
        <end position="288"/>
    </location>
</feature>
<feature type="chain" id="PRO_5041674682" description="Thioredoxin domain-containing protein" evidence="11">
    <location>
        <begin position="20"/>
        <end position="288"/>
    </location>
</feature>
<keyword evidence="4" id="KW-0256">Endoplasmic reticulum</keyword>
<evidence type="ECO:0000256" key="1">
    <source>
        <dbReference type="ARBA" id="ARBA00004389"/>
    </source>
</evidence>
<dbReference type="SUPFAM" id="SSF52833">
    <property type="entry name" value="Thioredoxin-like"/>
    <property type="match status" value="1"/>
</dbReference>
<evidence type="ECO:0000256" key="8">
    <source>
        <dbReference type="ARBA" id="ARBA00023284"/>
    </source>
</evidence>
<sequence length="288" mass="32638">MMLRAVVSVFFAFLAFSDSKPITITEDNWRETLKGEWMIEFMAPWCPACKQFTETWEKFSDWSRDLDIKIGVVDVTENPGLSGRFLISALPTIYHIKDGVCRQYKGGRRETELISFVDDKKWNDLDPVPWWYAPTSIQMSGVSFFFKTAMMFRSLYNTMTSEYGIPEWACYIIFAILTIIAGLVIGLLIVICCDFVCPAKPPGIPPRKLRKGDGDGATGQKEDEDADGEDSETDLIDDREPAEDSQAGEESQNSQAEEEEDTQTSENTSTSPLDSDMKPRRRRVKKAD</sequence>
<dbReference type="GO" id="GO:0005789">
    <property type="term" value="C:endoplasmic reticulum membrane"/>
    <property type="evidence" value="ECO:0007669"/>
    <property type="project" value="UniProtKB-SubCell"/>
</dbReference>
<keyword evidence="14" id="KW-1185">Reference proteome</keyword>
<protein>
    <recommendedName>
        <fullName evidence="12">Thioredoxin domain-containing protein</fullName>
    </recommendedName>
</protein>
<reference evidence="13" key="1">
    <citation type="submission" date="2019-08" db="EMBL/GenBank/DDBJ databases">
        <title>The improved chromosome-level genome for the pearl oyster Pinctada fucata martensii using PacBio sequencing and Hi-C.</title>
        <authorList>
            <person name="Zheng Z."/>
        </authorList>
    </citation>
    <scope>NUCLEOTIDE SEQUENCE</scope>
    <source>
        <strain evidence="13">ZZ-2019</strain>
        <tissue evidence="13">Adductor muscle</tissue>
    </source>
</reference>
<dbReference type="PANTHER" id="PTHR46107">
    <property type="entry name" value="DUMPY: SHORTER THAN WILD-TYPE"/>
    <property type="match status" value="1"/>
</dbReference>
<evidence type="ECO:0000313" key="13">
    <source>
        <dbReference type="EMBL" id="KAK3093099.1"/>
    </source>
</evidence>
<evidence type="ECO:0000256" key="11">
    <source>
        <dbReference type="SAM" id="SignalP"/>
    </source>
</evidence>
<feature type="compositionally biased region" description="Acidic residues" evidence="9">
    <location>
        <begin position="222"/>
        <end position="247"/>
    </location>
</feature>
<keyword evidence="8" id="KW-0676">Redox-active center</keyword>
<feature type="domain" description="Thioredoxin" evidence="12">
    <location>
        <begin position="1"/>
        <end position="122"/>
    </location>
</feature>
<dbReference type="PANTHER" id="PTHR46107:SF3">
    <property type="entry name" value="THIOREDOXIN DOMAIN-CONTAINING PROTEIN"/>
    <property type="match status" value="1"/>
</dbReference>
<name>A0AA89BRR5_PINIB</name>
<feature type="signal peptide" evidence="11">
    <location>
        <begin position="1"/>
        <end position="19"/>
    </location>
</feature>
<dbReference type="EMBL" id="VSWD01000009">
    <property type="protein sequence ID" value="KAK3093099.1"/>
    <property type="molecule type" value="Genomic_DNA"/>
</dbReference>
<dbReference type="InterPro" id="IPR036249">
    <property type="entry name" value="Thioredoxin-like_sf"/>
</dbReference>
<evidence type="ECO:0000256" key="10">
    <source>
        <dbReference type="SAM" id="Phobius"/>
    </source>
</evidence>
<keyword evidence="3 11" id="KW-0732">Signal</keyword>
<comment type="subcellular location">
    <subcellularLocation>
        <location evidence="1">Endoplasmic reticulum membrane</location>
        <topology evidence="1">Single-pass membrane protein</topology>
    </subcellularLocation>
</comment>
<feature type="compositionally biased region" description="Polar residues" evidence="9">
    <location>
        <begin position="264"/>
        <end position="273"/>
    </location>
</feature>
<keyword evidence="5" id="KW-0249">Electron transport</keyword>
<accession>A0AA89BRR5</accession>
<feature type="transmembrane region" description="Helical" evidence="10">
    <location>
        <begin position="168"/>
        <end position="191"/>
    </location>
</feature>
<dbReference type="GO" id="GO:0015036">
    <property type="term" value="F:disulfide oxidoreductase activity"/>
    <property type="evidence" value="ECO:0007669"/>
    <property type="project" value="TreeGrafter"/>
</dbReference>
<keyword evidence="10" id="KW-0812">Transmembrane</keyword>
<keyword evidence="7" id="KW-1015">Disulfide bond</keyword>
<dbReference type="InterPro" id="IPR013766">
    <property type="entry name" value="Thioredoxin_domain"/>
</dbReference>
<evidence type="ECO:0000256" key="2">
    <source>
        <dbReference type="ARBA" id="ARBA00022448"/>
    </source>
</evidence>
<dbReference type="PROSITE" id="PS51352">
    <property type="entry name" value="THIOREDOXIN_2"/>
    <property type="match status" value="1"/>
</dbReference>
<evidence type="ECO:0000256" key="4">
    <source>
        <dbReference type="ARBA" id="ARBA00022824"/>
    </source>
</evidence>
<keyword evidence="6 10" id="KW-1133">Transmembrane helix</keyword>
<evidence type="ECO:0000256" key="3">
    <source>
        <dbReference type="ARBA" id="ARBA00022729"/>
    </source>
</evidence>
<keyword evidence="10" id="KW-0472">Membrane</keyword>
<dbReference type="AlphaFoldDB" id="A0AA89BRR5"/>
<evidence type="ECO:0000259" key="12">
    <source>
        <dbReference type="PROSITE" id="PS51352"/>
    </source>
</evidence>
<dbReference type="InterPro" id="IPR052454">
    <property type="entry name" value="TMX_domain-containing"/>
</dbReference>
<evidence type="ECO:0000256" key="7">
    <source>
        <dbReference type="ARBA" id="ARBA00023157"/>
    </source>
</evidence>
<comment type="caution">
    <text evidence="13">The sequence shown here is derived from an EMBL/GenBank/DDBJ whole genome shotgun (WGS) entry which is preliminary data.</text>
</comment>
<proteinExistence type="predicted"/>
<dbReference type="Pfam" id="PF00085">
    <property type="entry name" value="Thioredoxin"/>
    <property type="match status" value="1"/>
</dbReference>
<evidence type="ECO:0000256" key="6">
    <source>
        <dbReference type="ARBA" id="ARBA00022989"/>
    </source>
</evidence>